<dbReference type="AlphaFoldDB" id="A0A059F3E1"/>
<evidence type="ECO:0000259" key="4">
    <source>
        <dbReference type="PROSITE" id="PS50102"/>
    </source>
</evidence>
<evidence type="ECO:0000256" key="1">
    <source>
        <dbReference type="ARBA" id="ARBA00022737"/>
    </source>
</evidence>
<dbReference type="InterPro" id="IPR035979">
    <property type="entry name" value="RBD_domain_sf"/>
</dbReference>
<proteinExistence type="predicted"/>
<evidence type="ECO:0000313" key="6">
    <source>
        <dbReference type="Proteomes" id="UP000030655"/>
    </source>
</evidence>
<dbReference type="EMBL" id="KK365136">
    <property type="protein sequence ID" value="KCZ81803.1"/>
    <property type="molecule type" value="Genomic_DNA"/>
</dbReference>
<keyword evidence="2 3" id="KW-0694">RNA-binding</keyword>
<dbReference type="OrthoDB" id="5970at2759"/>
<feature type="domain" description="RRM" evidence="4">
    <location>
        <begin position="158"/>
        <end position="227"/>
    </location>
</feature>
<dbReference type="Gene3D" id="3.30.70.330">
    <property type="match status" value="2"/>
</dbReference>
<dbReference type="Proteomes" id="UP000030655">
    <property type="component" value="Unassembled WGS sequence"/>
</dbReference>
<dbReference type="GO" id="GO:0003723">
    <property type="term" value="F:RNA binding"/>
    <property type="evidence" value="ECO:0007669"/>
    <property type="project" value="UniProtKB-UniRule"/>
</dbReference>
<gene>
    <name evidence="5" type="ORF">H312_00700</name>
</gene>
<evidence type="ECO:0000256" key="3">
    <source>
        <dbReference type="PROSITE-ProRule" id="PRU00176"/>
    </source>
</evidence>
<protein>
    <recommendedName>
        <fullName evidence="4">RRM domain-containing protein</fullName>
    </recommendedName>
</protein>
<feature type="domain" description="RRM" evidence="4">
    <location>
        <begin position="69"/>
        <end position="147"/>
    </location>
</feature>
<dbReference type="HOGENOM" id="CLU_1194643_0_0_1"/>
<dbReference type="PANTHER" id="PTHR24012">
    <property type="entry name" value="RNA BINDING PROTEIN"/>
    <property type="match status" value="1"/>
</dbReference>
<keyword evidence="6" id="KW-1185">Reference proteome</keyword>
<evidence type="ECO:0000256" key="2">
    <source>
        <dbReference type="ARBA" id="ARBA00022884"/>
    </source>
</evidence>
<organism evidence="5 6">
    <name type="scientific">Anncaliia algerae PRA339</name>
    <dbReference type="NCBI Taxonomy" id="1288291"/>
    <lineage>
        <taxon>Eukaryota</taxon>
        <taxon>Fungi</taxon>
        <taxon>Fungi incertae sedis</taxon>
        <taxon>Microsporidia</taxon>
        <taxon>Tubulinosematoidea</taxon>
        <taxon>Tubulinosematidae</taxon>
        <taxon>Anncaliia</taxon>
    </lineage>
</organism>
<reference evidence="5 6" key="2">
    <citation type="submission" date="2014-03" db="EMBL/GenBank/DDBJ databases">
        <title>The Genome Sequence of Anncaliia algerae insect isolate PRA339.</title>
        <authorList>
            <consortium name="The Broad Institute Genome Sequencing Platform"/>
            <consortium name="The Broad Institute Genome Sequencing Center for Infectious Disease"/>
            <person name="Cuomo C."/>
            <person name="Becnel J."/>
            <person name="Sanscrainte N."/>
            <person name="Walker B."/>
            <person name="Young S.K."/>
            <person name="Zeng Q."/>
            <person name="Gargeya S."/>
            <person name="Fitzgerald M."/>
            <person name="Haas B."/>
            <person name="Abouelleil A."/>
            <person name="Alvarado L."/>
            <person name="Arachchi H.M."/>
            <person name="Berlin A.M."/>
            <person name="Chapman S.B."/>
            <person name="Dewar J."/>
            <person name="Goldberg J."/>
            <person name="Griggs A."/>
            <person name="Gujja S."/>
            <person name="Hansen M."/>
            <person name="Howarth C."/>
            <person name="Imamovic A."/>
            <person name="Larimer J."/>
            <person name="McCowan C."/>
            <person name="Murphy C."/>
            <person name="Neiman D."/>
            <person name="Pearson M."/>
            <person name="Priest M."/>
            <person name="Roberts A."/>
            <person name="Saif S."/>
            <person name="Shea T."/>
            <person name="Sisk P."/>
            <person name="Sykes S."/>
            <person name="Wortman J."/>
            <person name="Nusbaum C."/>
            <person name="Birren B."/>
        </authorList>
    </citation>
    <scope>NUCLEOTIDE SEQUENCE [LARGE SCALE GENOMIC DNA]</scope>
    <source>
        <strain evidence="5 6">PRA339</strain>
    </source>
</reference>
<dbReference type="InterPro" id="IPR012677">
    <property type="entry name" value="Nucleotide-bd_a/b_plait_sf"/>
</dbReference>
<name>A0A059F3E1_9MICR</name>
<dbReference type="PROSITE" id="PS50102">
    <property type="entry name" value="RRM"/>
    <property type="match status" value="2"/>
</dbReference>
<accession>A0A059F3E1</accession>
<dbReference type="InterPro" id="IPR000504">
    <property type="entry name" value="RRM_dom"/>
</dbReference>
<keyword evidence="1" id="KW-0677">Repeat</keyword>
<reference evidence="6" key="1">
    <citation type="submission" date="2013-02" db="EMBL/GenBank/DDBJ databases">
        <authorList>
            <consortium name="The Broad Institute Genome Sequencing Platform"/>
            <person name="Cuomo C."/>
            <person name="Becnel J."/>
            <person name="Sanscrainte N."/>
            <person name="Walker B."/>
            <person name="Young S.K."/>
            <person name="Zeng Q."/>
            <person name="Gargeya S."/>
            <person name="Fitzgerald M."/>
            <person name="Haas B."/>
            <person name="Abouelleil A."/>
            <person name="Alvarado L."/>
            <person name="Arachchi H.M."/>
            <person name="Berlin A.M."/>
            <person name="Chapman S.B."/>
            <person name="Dewar J."/>
            <person name="Goldberg J."/>
            <person name="Griggs A."/>
            <person name="Gujja S."/>
            <person name="Hansen M."/>
            <person name="Howarth C."/>
            <person name="Imamovic A."/>
            <person name="Larimer J."/>
            <person name="McCowan C."/>
            <person name="Murphy C."/>
            <person name="Neiman D."/>
            <person name="Pearson M."/>
            <person name="Priest M."/>
            <person name="Roberts A."/>
            <person name="Saif S."/>
            <person name="Shea T."/>
            <person name="Sisk P."/>
            <person name="Sykes S."/>
            <person name="Wortman J."/>
            <person name="Nusbaum C."/>
            <person name="Birren B."/>
        </authorList>
    </citation>
    <scope>NUCLEOTIDE SEQUENCE [LARGE SCALE GENOMIC DNA]</scope>
    <source>
        <strain evidence="6">PRA339</strain>
    </source>
</reference>
<evidence type="ECO:0000313" key="5">
    <source>
        <dbReference type="EMBL" id="KCZ81803.1"/>
    </source>
</evidence>
<dbReference type="SMART" id="SM00360">
    <property type="entry name" value="RRM"/>
    <property type="match status" value="2"/>
</dbReference>
<sequence length="232" mass="26470">MLKVIISNAPSVPLNSLLQLCKLFGKVSEINKSDTSYSITFLSSKSANSFIKVMKHKIPSIVITKSSLHTVFVDRIPKEVSLSFLKEYFLKYGAIVNIELLREYFIYKVIVIEYEKEISAKTCIECVNRKVRLREDDECLVVKYYDPSHVIVDNKDEKCVFVYNLNNVTQEDLISHFSLYGDIKNCGVDKNKGFVNYKSVVSALKAVKYANKTEINGSKISVLLKSDKKKKK</sequence>
<dbReference type="SUPFAM" id="SSF54928">
    <property type="entry name" value="RNA-binding domain, RBD"/>
    <property type="match status" value="2"/>
</dbReference>
<dbReference type="VEuPathDB" id="MicrosporidiaDB:H312_00700"/>
<dbReference type="CDD" id="cd00590">
    <property type="entry name" value="RRM_SF"/>
    <property type="match status" value="2"/>
</dbReference>
<dbReference type="Pfam" id="PF00076">
    <property type="entry name" value="RRM_1"/>
    <property type="match status" value="2"/>
</dbReference>